<evidence type="ECO:0000313" key="3">
    <source>
        <dbReference type="Proteomes" id="UP000284706"/>
    </source>
</evidence>
<keyword evidence="1" id="KW-1133">Transmembrane helix</keyword>
<feature type="transmembrane region" description="Helical" evidence="1">
    <location>
        <begin position="20"/>
        <end position="47"/>
    </location>
</feature>
<dbReference type="EMBL" id="NHYE01005589">
    <property type="protein sequence ID" value="PPQ68717.1"/>
    <property type="molecule type" value="Genomic_DNA"/>
</dbReference>
<feature type="transmembrane region" description="Helical" evidence="1">
    <location>
        <begin position="231"/>
        <end position="255"/>
    </location>
</feature>
<feature type="transmembrane region" description="Helical" evidence="1">
    <location>
        <begin position="605"/>
        <end position="629"/>
    </location>
</feature>
<feature type="transmembrane region" description="Helical" evidence="1">
    <location>
        <begin position="365"/>
        <end position="384"/>
    </location>
</feature>
<gene>
    <name evidence="2" type="ORF">CVT26_003623</name>
</gene>
<feature type="transmembrane region" description="Helical" evidence="1">
    <location>
        <begin position="563"/>
        <end position="584"/>
    </location>
</feature>
<dbReference type="OrthoDB" id="2641762at2759"/>
<feature type="transmembrane region" description="Helical" evidence="1">
    <location>
        <begin position="404"/>
        <end position="422"/>
    </location>
</feature>
<feature type="transmembrane region" description="Helical" evidence="1">
    <location>
        <begin position="189"/>
        <end position="210"/>
    </location>
</feature>
<reference evidence="2 3" key="1">
    <citation type="journal article" date="2018" name="Evol. Lett.">
        <title>Horizontal gene cluster transfer increased hallucinogenic mushroom diversity.</title>
        <authorList>
            <person name="Reynolds H.T."/>
            <person name="Vijayakumar V."/>
            <person name="Gluck-Thaler E."/>
            <person name="Korotkin H.B."/>
            <person name="Matheny P.B."/>
            <person name="Slot J.C."/>
        </authorList>
    </citation>
    <scope>NUCLEOTIDE SEQUENCE [LARGE SCALE GENOMIC DNA]</scope>
    <source>
        <strain evidence="2 3">SRW20</strain>
    </source>
</reference>
<keyword evidence="3" id="KW-1185">Reference proteome</keyword>
<feature type="transmembrane region" description="Helical" evidence="1">
    <location>
        <begin position="261"/>
        <end position="280"/>
    </location>
</feature>
<feature type="transmembrane region" description="Helical" evidence="1">
    <location>
        <begin position="148"/>
        <end position="169"/>
    </location>
</feature>
<comment type="caution">
    <text evidence="2">The sequence shown here is derived from an EMBL/GenBank/DDBJ whole genome shotgun (WGS) entry which is preliminary data.</text>
</comment>
<feature type="transmembrane region" description="Helical" evidence="1">
    <location>
        <begin position="635"/>
        <end position="654"/>
    </location>
</feature>
<sequence length="710" mass="78118">MSSDNSTAAFPPDDHYVDSVNLVSSTTIASTAYGIMVTLYLICCYFLQSQMSRQKERKLSLFLICYISAMFFFGTMYIVTTTQATAVSYVYHSDFPGGPSNYNNLVLFSAPVGVANTISYVFANWLADALLLWRLFVLYQGNQTYKTLIVAFPSLIYLGSLAMGLMFIIQTSVPNGSLWANGELNFALPYFVLSVSMSVIATGLMLWRVLSFKRRIQQVLGAGQSSPYTSVTAILVESCALYATFSLIFIVLFAINHPIQYVFLSALANVQIIAPLLVIFRVSQNKAWNKNTTERTLTSVHFDNLGKGSTGMHDNSSTVKMQTLHESITTKAVGIDLSTKLAAVMGNDEEGLGERQVLFQGSLKSLPLPAGFLIMSSDNSTMIVPDDHYVDAVNLVSSTTIASTAYGVMVTLYLICCYFLRLQMARQKERKRSLFFICYITAMFIFGTMYVATTTQATTVSYVYHSDFPGGPSAYNNFVLFSAPVGIVNTISYVLANWLADALLLWRLVILYQGVTSSYRHLVVAFPALIYLGSVAMGFLFIIQTSVPNGSLWANGELSFALPYFVLSVSLSVIATGLMIWRVLSFKKKVQHVLGVDQSGPYTSVSAILVESCALYATFSLIFIILFAINHPIQYVFLSALANVQIIAPLLVIFRVSQNKAWNRGTTERTLTSVQFGSSGQSGTLDNGSTVKMKTMHPGKSSTFVTHDSM</sequence>
<dbReference type="Proteomes" id="UP000284706">
    <property type="component" value="Unassembled WGS sequence"/>
</dbReference>
<proteinExistence type="predicted"/>
<feature type="transmembrane region" description="Helical" evidence="1">
    <location>
        <begin position="522"/>
        <end position="543"/>
    </location>
</feature>
<dbReference type="AlphaFoldDB" id="A0A409VR53"/>
<name>A0A409VR53_9AGAR</name>
<keyword evidence="1" id="KW-0812">Transmembrane</keyword>
<feature type="transmembrane region" description="Helical" evidence="1">
    <location>
        <begin position="434"/>
        <end position="452"/>
    </location>
</feature>
<accession>A0A409VR53</accession>
<evidence type="ECO:0000313" key="2">
    <source>
        <dbReference type="EMBL" id="PPQ68717.1"/>
    </source>
</evidence>
<keyword evidence="1" id="KW-0472">Membrane</keyword>
<dbReference type="InParanoid" id="A0A409VR53"/>
<evidence type="ECO:0000256" key="1">
    <source>
        <dbReference type="SAM" id="Phobius"/>
    </source>
</evidence>
<dbReference type="STRING" id="231916.A0A409VR53"/>
<organism evidence="2 3">
    <name type="scientific">Gymnopilus dilepis</name>
    <dbReference type="NCBI Taxonomy" id="231916"/>
    <lineage>
        <taxon>Eukaryota</taxon>
        <taxon>Fungi</taxon>
        <taxon>Dikarya</taxon>
        <taxon>Basidiomycota</taxon>
        <taxon>Agaricomycotina</taxon>
        <taxon>Agaricomycetes</taxon>
        <taxon>Agaricomycetidae</taxon>
        <taxon>Agaricales</taxon>
        <taxon>Agaricineae</taxon>
        <taxon>Hymenogastraceae</taxon>
        <taxon>Gymnopilus</taxon>
    </lineage>
</organism>
<protein>
    <submittedName>
        <fullName evidence="2">Uncharacterized protein</fullName>
    </submittedName>
</protein>
<feature type="transmembrane region" description="Helical" evidence="1">
    <location>
        <begin position="59"/>
        <end position="79"/>
    </location>
</feature>